<name>A0ABQ6QKQ5_9BACT</name>
<dbReference type="InterPro" id="IPR056510">
    <property type="entry name" value="WapI"/>
</dbReference>
<organism evidence="1 2">
    <name type="scientific">Corallococcus caeni</name>
    <dbReference type="NCBI Taxonomy" id="3082388"/>
    <lineage>
        <taxon>Bacteria</taxon>
        <taxon>Pseudomonadati</taxon>
        <taxon>Myxococcota</taxon>
        <taxon>Myxococcia</taxon>
        <taxon>Myxococcales</taxon>
        <taxon>Cystobacterineae</taxon>
        <taxon>Myxococcaceae</taxon>
        <taxon>Corallococcus</taxon>
    </lineage>
</organism>
<comment type="caution">
    <text evidence="1">The sequence shown here is derived from an EMBL/GenBank/DDBJ whole genome shotgun (WGS) entry which is preliminary data.</text>
</comment>
<proteinExistence type="predicted"/>
<sequence length="153" mass="17254">MFFEDRSGDRFGLRIVGYQFAEGQGAENWLNIEIDAAFSSVEWKATDPALETFEVAELADWLDALAAGTPTQDALRFTEPNLVFERLAGDGNEVRVRVRVTGELRPQPDIHPSSRTELSADFALDADALRRASRSLREQLQRFPPREESEPED</sequence>
<dbReference type="RefSeq" id="WP_338274675.1">
    <property type="nucleotide sequence ID" value="NZ_BTTX01000001.1"/>
</dbReference>
<gene>
    <name evidence="1" type="ORF">ASNO1_08530</name>
</gene>
<accession>A0ABQ6QKQ5</accession>
<keyword evidence="2" id="KW-1185">Reference proteome</keyword>
<dbReference type="Proteomes" id="UP001342631">
    <property type="component" value="Unassembled WGS sequence"/>
</dbReference>
<evidence type="ECO:0000313" key="2">
    <source>
        <dbReference type="Proteomes" id="UP001342631"/>
    </source>
</evidence>
<dbReference type="EMBL" id="BTTX01000001">
    <property type="protein sequence ID" value="GMU04601.1"/>
    <property type="molecule type" value="Genomic_DNA"/>
</dbReference>
<dbReference type="Pfam" id="PF24716">
    <property type="entry name" value="WapI"/>
    <property type="match status" value="1"/>
</dbReference>
<protein>
    <recommendedName>
        <fullName evidence="3">DUF2199 domain-containing protein</fullName>
    </recommendedName>
</protein>
<reference evidence="1 2" key="1">
    <citation type="journal article" date="2024" name="Arch. Microbiol.">
        <title>Corallococcus caeni sp. nov., a novel myxobacterium isolated from activated sludge.</title>
        <authorList>
            <person name="Tomita S."/>
            <person name="Nakai R."/>
            <person name="Kuroda K."/>
            <person name="Kurashita H."/>
            <person name="Hatamoto M."/>
            <person name="Yamaguchi T."/>
            <person name="Narihiro T."/>
        </authorList>
    </citation>
    <scope>NUCLEOTIDE SEQUENCE [LARGE SCALE GENOMIC DNA]</scope>
    <source>
        <strain evidence="1 2">NO1</strain>
    </source>
</reference>
<evidence type="ECO:0000313" key="1">
    <source>
        <dbReference type="EMBL" id="GMU04601.1"/>
    </source>
</evidence>
<evidence type="ECO:0008006" key="3">
    <source>
        <dbReference type="Google" id="ProtNLM"/>
    </source>
</evidence>